<accession>F9W5U2</accession>
<dbReference type="EMBL" id="CAEQ01000771">
    <property type="protein sequence ID" value="CCD12545.1"/>
    <property type="molecule type" value="Genomic_DNA"/>
</dbReference>
<reference evidence="1 2" key="2">
    <citation type="journal article" date="2012" name="Proc. Natl. Acad. Sci. U.S.A.">
        <title>Antigenic diversity is generated by distinct evolutionary mechanisms in African trypanosome species.</title>
        <authorList>
            <person name="Jackson A.P."/>
            <person name="Berry A."/>
            <person name="Aslett M."/>
            <person name="Allison H.C."/>
            <person name="Burton P."/>
            <person name="Vavrova-Anderson J."/>
            <person name="Brown R."/>
            <person name="Browne H."/>
            <person name="Corton N."/>
            <person name="Hauser H."/>
            <person name="Gamble J."/>
            <person name="Gilderthorp R."/>
            <person name="Marcello L."/>
            <person name="McQuillan J."/>
            <person name="Otto T.D."/>
            <person name="Quail M.A."/>
            <person name="Sanders M.J."/>
            <person name="van Tonder A."/>
            <person name="Ginger M.L."/>
            <person name="Field M.C."/>
            <person name="Barry J.D."/>
            <person name="Hertz-Fowler C."/>
            <person name="Berriman M."/>
        </authorList>
    </citation>
    <scope>NUCLEOTIDE SEQUENCE [LARGE SCALE GENOMIC DNA]</scope>
    <source>
        <strain evidence="1 2">IL3000</strain>
    </source>
</reference>
<reference evidence="2" key="1">
    <citation type="submission" date="2011-07" db="EMBL/GenBank/DDBJ databases">
        <title>Divergent evolution of antigenic variation in African trypanosomes.</title>
        <authorList>
            <person name="Jackson A.P."/>
            <person name="Berry A."/>
            <person name="Allison H.C."/>
            <person name="Burton P."/>
            <person name="Anderson J."/>
            <person name="Aslett M."/>
            <person name="Brown R."/>
            <person name="Corton N."/>
            <person name="Harris D."/>
            <person name="Hauser H."/>
            <person name="Gamble J."/>
            <person name="Gilderthorp R."/>
            <person name="McQuillan J."/>
            <person name="Quail M.A."/>
            <person name="Sanders M."/>
            <person name="Van Tonder A."/>
            <person name="Ginger M.L."/>
            <person name="Donelson J.E."/>
            <person name="Field M.C."/>
            <person name="Barry J.D."/>
            <person name="Berriman M."/>
            <person name="Hertz-Fowler C."/>
        </authorList>
    </citation>
    <scope>NUCLEOTIDE SEQUENCE [LARGE SCALE GENOMIC DNA]</scope>
    <source>
        <strain evidence="2">IL3000</strain>
    </source>
</reference>
<proteinExistence type="predicted"/>
<name>F9W5U2_TRYCI</name>
<comment type="caution">
    <text evidence="1">The sequence shown here is derived from an EMBL/GenBank/DDBJ whole genome shotgun (WGS) entry which is preliminary data.</text>
</comment>
<dbReference type="CDD" id="cd08161">
    <property type="entry name" value="SET"/>
    <property type="match status" value="1"/>
</dbReference>
<evidence type="ECO:0000313" key="1">
    <source>
        <dbReference type="EMBL" id="CCD12545.1"/>
    </source>
</evidence>
<dbReference type="PROSITE" id="PS51257">
    <property type="entry name" value="PROKAR_LIPOPROTEIN"/>
    <property type="match status" value="1"/>
</dbReference>
<organism evidence="1 2">
    <name type="scientific">Trypanosoma congolense (strain IL3000)</name>
    <dbReference type="NCBI Taxonomy" id="1068625"/>
    <lineage>
        <taxon>Eukaryota</taxon>
        <taxon>Discoba</taxon>
        <taxon>Euglenozoa</taxon>
        <taxon>Kinetoplastea</taxon>
        <taxon>Metakinetoplastina</taxon>
        <taxon>Trypanosomatida</taxon>
        <taxon>Trypanosomatidae</taxon>
        <taxon>Trypanosoma</taxon>
        <taxon>Nannomonas</taxon>
    </lineage>
</organism>
<dbReference type="Proteomes" id="UP000000702">
    <property type="component" value="Unassembled WGS sequence"/>
</dbReference>
<sequence>MRPQAVPPLRAMCRYLTRRTRVDVTTAQALWLAGCLSCYTRLVAQGYDLEIAPLLSPSLLPELPSPFSEAHVGSYPAILDGVEGLGDRAARQLYLKSMESQVEVQLRATHAALRFYQSRRSPRIPSKLVPTLNELRIAHRTVLQRSIMLPVDCVASSPGDVADLFEKRPELDAIPSLVPVVDIIRSPAALRTSQHAAGPSSSDPTTSAGSLPTNCALYTCVQAAFLSSGTRRRVLLETSPLSNRRVVVCATKEISAGEELLMSYGS</sequence>
<dbReference type="VEuPathDB" id="TriTrypDB:TcIL3000_0_34170"/>
<dbReference type="OMA" id="ACFVACY"/>
<evidence type="ECO:0000313" key="2">
    <source>
        <dbReference type="Proteomes" id="UP000000702"/>
    </source>
</evidence>
<keyword evidence="2" id="KW-1185">Reference proteome</keyword>
<protein>
    <submittedName>
        <fullName evidence="1">WGS project CAEQ00000000 data, annotated contig 1378</fullName>
    </submittedName>
</protein>
<dbReference type="AlphaFoldDB" id="F9W5U2"/>
<gene>
    <name evidence="1" type="ORF">TCIL3000_0_34170</name>
</gene>